<dbReference type="Proteomes" id="UP000887579">
    <property type="component" value="Unplaced"/>
</dbReference>
<evidence type="ECO:0000313" key="2">
    <source>
        <dbReference type="WBParaSite" id="ES5_v2.g16028.t1"/>
    </source>
</evidence>
<dbReference type="WBParaSite" id="ES5_v2.g16028.t1">
    <property type="protein sequence ID" value="ES5_v2.g16028.t1"/>
    <property type="gene ID" value="ES5_v2.g16028"/>
</dbReference>
<evidence type="ECO:0000313" key="1">
    <source>
        <dbReference type="Proteomes" id="UP000887579"/>
    </source>
</evidence>
<organism evidence="1 2">
    <name type="scientific">Panagrolaimus sp. ES5</name>
    <dbReference type="NCBI Taxonomy" id="591445"/>
    <lineage>
        <taxon>Eukaryota</taxon>
        <taxon>Metazoa</taxon>
        <taxon>Ecdysozoa</taxon>
        <taxon>Nematoda</taxon>
        <taxon>Chromadorea</taxon>
        <taxon>Rhabditida</taxon>
        <taxon>Tylenchina</taxon>
        <taxon>Panagrolaimomorpha</taxon>
        <taxon>Panagrolaimoidea</taxon>
        <taxon>Panagrolaimidae</taxon>
        <taxon>Panagrolaimus</taxon>
    </lineage>
</organism>
<name>A0AC34FFM0_9BILA</name>
<reference evidence="2" key="1">
    <citation type="submission" date="2022-11" db="UniProtKB">
        <authorList>
            <consortium name="WormBaseParasite"/>
        </authorList>
    </citation>
    <scope>IDENTIFICATION</scope>
</reference>
<accession>A0AC34FFM0</accession>
<sequence length="103" mass="12442">MPQMEPYIIKLLFWHFNPDLVSTEHHIRLTTKDIFDISQDWLYTQAVDLFDLQLDEFHLWAYDRLANIFTLPNYVVNCSNKRKIAELPIYNNTLEIYVKKHVD</sequence>
<proteinExistence type="predicted"/>
<protein>
    <submittedName>
        <fullName evidence="2">Uncharacterized protein</fullName>
    </submittedName>
</protein>